<gene>
    <name evidence="1" type="ORF">LYSIN_02682</name>
</gene>
<organism evidence="1 2">
    <name type="scientific">Lysinibacillus sphaericus</name>
    <name type="common">Bacillus sphaericus</name>
    <dbReference type="NCBI Taxonomy" id="1421"/>
    <lineage>
        <taxon>Bacteria</taxon>
        <taxon>Bacillati</taxon>
        <taxon>Bacillota</taxon>
        <taxon>Bacilli</taxon>
        <taxon>Bacillales</taxon>
        <taxon>Bacillaceae</taxon>
        <taxon>Lysinibacillus</taxon>
    </lineage>
</organism>
<protein>
    <submittedName>
        <fullName evidence="1">Uncharacterized protein</fullName>
    </submittedName>
</protein>
<evidence type="ECO:0000313" key="1">
    <source>
        <dbReference type="EMBL" id="POZ57898.1"/>
    </source>
</evidence>
<dbReference type="Proteomes" id="UP000237319">
    <property type="component" value="Unassembled WGS sequence"/>
</dbReference>
<sequence length="48" mass="5415">MLWRMLFKGLRAIHGHFVAVSPIFGAIKRSFVAVSLGKKWSQALKQTT</sequence>
<proteinExistence type="predicted"/>
<keyword evidence="2" id="KW-1185">Reference proteome</keyword>
<reference evidence="1 2" key="1">
    <citation type="submission" date="2017-11" db="EMBL/GenBank/DDBJ databases">
        <title>Genome sequence of Lysinibacillus sphaericus, a lignin-degrading bacteria isolated from municipal solid waste soil.</title>
        <authorList>
            <person name="Persinoti G.F."/>
            <person name="Paixao D.A."/>
            <person name="Bugg T.D."/>
            <person name="Squina F.M."/>
        </authorList>
    </citation>
    <scope>NUCLEOTIDE SEQUENCE [LARGE SCALE GENOMIC DNA]</scope>
    <source>
        <strain evidence="1 2">A1</strain>
    </source>
</reference>
<evidence type="ECO:0000313" key="2">
    <source>
        <dbReference type="Proteomes" id="UP000237319"/>
    </source>
</evidence>
<dbReference type="AlphaFoldDB" id="A0A2S5D4H2"/>
<comment type="caution">
    <text evidence="1">The sequence shown here is derived from an EMBL/GenBank/DDBJ whole genome shotgun (WGS) entry which is preliminary data.</text>
</comment>
<name>A0A2S5D4H2_LYSSH</name>
<dbReference type="EMBL" id="PGLV01000001">
    <property type="protein sequence ID" value="POZ57898.1"/>
    <property type="molecule type" value="Genomic_DNA"/>
</dbReference>
<accession>A0A2S5D4H2</accession>